<dbReference type="GO" id="GO:0009926">
    <property type="term" value="P:auxin polar transport"/>
    <property type="evidence" value="ECO:0007669"/>
    <property type="project" value="TreeGrafter"/>
</dbReference>
<evidence type="ECO:0008006" key="11">
    <source>
        <dbReference type="Google" id="ProtNLM"/>
    </source>
</evidence>
<gene>
    <name evidence="9" type="ORF">ORAREDHAP_LOCUS1122</name>
</gene>
<comment type="subcellular location">
    <subcellularLocation>
        <location evidence="1">Membrane</location>
        <topology evidence="1">Multi-pass membrane protein</topology>
    </subcellularLocation>
</comment>
<dbReference type="GO" id="GO:0009734">
    <property type="term" value="P:auxin-activated signaling pathway"/>
    <property type="evidence" value="ECO:0007669"/>
    <property type="project" value="UniProtKB-KW"/>
</dbReference>
<proteinExistence type="inferred from homology"/>
<dbReference type="EMBL" id="CAEKKB010000001">
    <property type="protein sequence ID" value="CAB4292651.1"/>
    <property type="molecule type" value="Genomic_DNA"/>
</dbReference>
<evidence type="ECO:0000256" key="1">
    <source>
        <dbReference type="ARBA" id="ARBA00004141"/>
    </source>
</evidence>
<dbReference type="Pfam" id="PF03547">
    <property type="entry name" value="Mem_trans"/>
    <property type="match status" value="1"/>
</dbReference>
<dbReference type="GO" id="GO:0005783">
    <property type="term" value="C:endoplasmic reticulum"/>
    <property type="evidence" value="ECO:0007669"/>
    <property type="project" value="TreeGrafter"/>
</dbReference>
<dbReference type="PANTHER" id="PTHR31752:SF4">
    <property type="entry name" value="AUXIN EFFLUX CARRIER COMPONENT 2"/>
    <property type="match status" value="1"/>
</dbReference>
<keyword evidence="10" id="KW-1185">Reference proteome</keyword>
<evidence type="ECO:0000256" key="2">
    <source>
        <dbReference type="ARBA" id="ARBA00009177"/>
    </source>
</evidence>
<evidence type="ECO:0000256" key="5">
    <source>
        <dbReference type="ARBA" id="ARBA00022989"/>
    </source>
</evidence>
<evidence type="ECO:0000313" key="10">
    <source>
        <dbReference type="Proteomes" id="UP000507245"/>
    </source>
</evidence>
<keyword evidence="7" id="KW-0927">Auxin signaling pathway</keyword>
<evidence type="ECO:0000256" key="3">
    <source>
        <dbReference type="ARBA" id="ARBA00022448"/>
    </source>
</evidence>
<comment type="similarity">
    <text evidence="2">Belongs to the auxin efflux carrier (TC 2.A.69.1) family.</text>
</comment>
<feature type="region of interest" description="Disordered" evidence="8">
    <location>
        <begin position="62"/>
        <end position="81"/>
    </location>
</feature>
<organism evidence="9 10">
    <name type="scientific">Prunus armeniaca</name>
    <name type="common">Apricot</name>
    <name type="synonym">Armeniaca vulgaris</name>
    <dbReference type="NCBI Taxonomy" id="36596"/>
    <lineage>
        <taxon>Eukaryota</taxon>
        <taxon>Viridiplantae</taxon>
        <taxon>Streptophyta</taxon>
        <taxon>Embryophyta</taxon>
        <taxon>Tracheophyta</taxon>
        <taxon>Spermatophyta</taxon>
        <taxon>Magnoliopsida</taxon>
        <taxon>eudicotyledons</taxon>
        <taxon>Gunneridae</taxon>
        <taxon>Pentapetalae</taxon>
        <taxon>rosids</taxon>
        <taxon>fabids</taxon>
        <taxon>Rosales</taxon>
        <taxon>Rosaceae</taxon>
        <taxon>Amygdaloideae</taxon>
        <taxon>Amygdaleae</taxon>
        <taxon>Prunus</taxon>
    </lineage>
</organism>
<keyword evidence="4" id="KW-0812">Transmembrane</keyword>
<dbReference type="Proteomes" id="UP000507245">
    <property type="component" value="Unassembled WGS sequence"/>
</dbReference>
<evidence type="ECO:0000256" key="6">
    <source>
        <dbReference type="ARBA" id="ARBA00023136"/>
    </source>
</evidence>
<dbReference type="AlphaFoldDB" id="A0A6J5VXC1"/>
<dbReference type="OrthoDB" id="2133778at2759"/>
<evidence type="ECO:0000256" key="8">
    <source>
        <dbReference type="SAM" id="MobiDB-lite"/>
    </source>
</evidence>
<dbReference type="GO" id="GO:0005886">
    <property type="term" value="C:plasma membrane"/>
    <property type="evidence" value="ECO:0007669"/>
    <property type="project" value="TreeGrafter"/>
</dbReference>
<sequence>MFSANKEPSRKHGYTNSFQGGFGDDEEALKMSTTNKKRRERSMSCEVFNGGMVSSYPPVNPMFKGSTSGVPKKKDSGGGGEALRNKDLHMFVWNSSASPNSEGNLRHAAAVLQQHETAASKGMHDLIANMSPGRKTSAYRELELEEGSKFPASASLYGSFWKKVDMEDGDVAKNLQMPRASVMIRLILIMICKKLIRNPNTYARVLGLAWSLISYKWHIKMPTIVSRSISILSYASLGMAMFSLRLFMALQPKIIACGKSVATFAMAVRFLTGPTMIAGTSIAIGLRGILLHVSILQAALPQGIVPFVFAKEYNVHADILSTAHARNNYRDLLGSEVTRSEKSILASMIATYSGVKLCPFCPTGLLEPVVEDSRVDVRHVRWR</sequence>
<reference evidence="10" key="1">
    <citation type="journal article" date="2020" name="Genome Biol.">
        <title>Gamete binning: chromosome-level and haplotype-resolved genome assembly enabled by high-throughput single-cell sequencing of gamete genomes.</title>
        <authorList>
            <person name="Campoy J.A."/>
            <person name="Sun H."/>
            <person name="Goel M."/>
            <person name="Jiao W.-B."/>
            <person name="Folz-Donahue K."/>
            <person name="Wang N."/>
            <person name="Rubio M."/>
            <person name="Liu C."/>
            <person name="Kukat C."/>
            <person name="Ruiz D."/>
            <person name="Huettel B."/>
            <person name="Schneeberger K."/>
        </authorList>
    </citation>
    <scope>NUCLEOTIDE SEQUENCE [LARGE SCALE GENOMIC DNA]</scope>
    <source>
        <strain evidence="10">cv. Rojo Pasion</strain>
    </source>
</reference>
<accession>A0A6J5VXC1</accession>
<dbReference type="InterPro" id="IPR051107">
    <property type="entry name" value="Auxin_Efflux_Carrier"/>
</dbReference>
<keyword evidence="6" id="KW-0472">Membrane</keyword>
<dbReference type="InterPro" id="IPR004776">
    <property type="entry name" value="Mem_transp_PIN-like"/>
</dbReference>
<evidence type="ECO:0000256" key="4">
    <source>
        <dbReference type="ARBA" id="ARBA00022692"/>
    </source>
</evidence>
<evidence type="ECO:0000256" key="7">
    <source>
        <dbReference type="ARBA" id="ARBA00023294"/>
    </source>
</evidence>
<keyword evidence="3" id="KW-0813">Transport</keyword>
<keyword evidence="5" id="KW-1133">Transmembrane helix</keyword>
<dbReference type="GO" id="GO:0010329">
    <property type="term" value="F:auxin efflux transmembrane transporter activity"/>
    <property type="evidence" value="ECO:0007669"/>
    <property type="project" value="TreeGrafter"/>
</dbReference>
<protein>
    <recommendedName>
        <fullName evidence="11">Auxin efflux carrier component</fullName>
    </recommendedName>
</protein>
<dbReference type="PANTHER" id="PTHR31752">
    <property type="entry name" value="AUXIN EFFLUX CARRIER COMPONENT 1B-RELATED"/>
    <property type="match status" value="1"/>
</dbReference>
<name>A0A6J5VXC1_PRUAR</name>
<feature type="region of interest" description="Disordered" evidence="8">
    <location>
        <begin position="1"/>
        <end position="44"/>
    </location>
</feature>
<evidence type="ECO:0000313" key="9">
    <source>
        <dbReference type="EMBL" id="CAB4292651.1"/>
    </source>
</evidence>